<dbReference type="CDD" id="cd00038">
    <property type="entry name" value="CAP_ED"/>
    <property type="match status" value="1"/>
</dbReference>
<dbReference type="Proteomes" id="UP000295499">
    <property type="component" value="Unassembled WGS sequence"/>
</dbReference>
<evidence type="ECO:0000313" key="2">
    <source>
        <dbReference type="EMBL" id="TDO20864.1"/>
    </source>
</evidence>
<dbReference type="Gene3D" id="2.60.120.10">
    <property type="entry name" value="Jelly Rolls"/>
    <property type="match status" value="1"/>
</dbReference>
<dbReference type="OrthoDB" id="680421at2"/>
<dbReference type="RefSeq" id="WP_133557700.1">
    <property type="nucleotide sequence ID" value="NZ_SNWM01000004.1"/>
</dbReference>
<comment type="caution">
    <text evidence="2">The sequence shown here is derived from an EMBL/GenBank/DDBJ whole genome shotgun (WGS) entry which is preliminary data.</text>
</comment>
<dbReference type="SUPFAM" id="SSF51206">
    <property type="entry name" value="cAMP-binding domain-like"/>
    <property type="match status" value="1"/>
</dbReference>
<dbReference type="AlphaFoldDB" id="A0A4R6IFP7"/>
<dbReference type="InterPro" id="IPR000595">
    <property type="entry name" value="cNMP-bd_dom"/>
</dbReference>
<reference evidence="2 3" key="1">
    <citation type="submission" date="2019-03" db="EMBL/GenBank/DDBJ databases">
        <title>Genomic Encyclopedia of Archaeal and Bacterial Type Strains, Phase II (KMG-II): from individual species to whole genera.</title>
        <authorList>
            <person name="Goeker M."/>
        </authorList>
    </citation>
    <scope>NUCLEOTIDE SEQUENCE [LARGE SCALE GENOMIC DNA]</scope>
    <source>
        <strain evidence="2 3">DSM 19034</strain>
    </source>
</reference>
<evidence type="ECO:0000259" key="1">
    <source>
        <dbReference type="PROSITE" id="PS50042"/>
    </source>
</evidence>
<organism evidence="2 3">
    <name type="scientific">Pedobacter duraquae</name>
    <dbReference type="NCBI Taxonomy" id="425511"/>
    <lineage>
        <taxon>Bacteria</taxon>
        <taxon>Pseudomonadati</taxon>
        <taxon>Bacteroidota</taxon>
        <taxon>Sphingobacteriia</taxon>
        <taxon>Sphingobacteriales</taxon>
        <taxon>Sphingobacteriaceae</taxon>
        <taxon>Pedobacter</taxon>
    </lineage>
</organism>
<sequence length="188" mass="21624">MNLDDIISAIYDLPEESRILLQACIVEVNFPKGHVLIEAGKIESSVFFIKKGIVRAFSEVESNSVTFWFGTEGDTILSIENYVANRRSYESIELLDDSQLYQIRTDKLQELYHVDIHLANWGRKLVEYELIKTEKRLITMQVKSAADRYTELMEKSPDLLRRAKLIHLASYLGITQVSLSRIRANIGK</sequence>
<keyword evidence="3" id="KW-1185">Reference proteome</keyword>
<dbReference type="InterPro" id="IPR014710">
    <property type="entry name" value="RmlC-like_jellyroll"/>
</dbReference>
<gene>
    <name evidence="2" type="ORF">CLV32_3499</name>
</gene>
<name>A0A4R6IFP7_9SPHI</name>
<dbReference type="InterPro" id="IPR018490">
    <property type="entry name" value="cNMP-bd_dom_sf"/>
</dbReference>
<dbReference type="Pfam" id="PF00027">
    <property type="entry name" value="cNMP_binding"/>
    <property type="match status" value="1"/>
</dbReference>
<accession>A0A4R6IFP7</accession>
<evidence type="ECO:0000313" key="3">
    <source>
        <dbReference type="Proteomes" id="UP000295499"/>
    </source>
</evidence>
<dbReference type="PROSITE" id="PS50042">
    <property type="entry name" value="CNMP_BINDING_3"/>
    <property type="match status" value="1"/>
</dbReference>
<dbReference type="EMBL" id="SNWM01000004">
    <property type="protein sequence ID" value="TDO20864.1"/>
    <property type="molecule type" value="Genomic_DNA"/>
</dbReference>
<proteinExistence type="predicted"/>
<protein>
    <submittedName>
        <fullName evidence="2">CRP-like cAMP-binding protein</fullName>
    </submittedName>
</protein>
<feature type="domain" description="Cyclic nucleotide-binding" evidence="1">
    <location>
        <begin position="9"/>
        <end position="111"/>
    </location>
</feature>